<evidence type="ECO:0000256" key="2">
    <source>
        <dbReference type="ARBA" id="ARBA00022771"/>
    </source>
</evidence>
<evidence type="ECO:0000256" key="1">
    <source>
        <dbReference type="ARBA" id="ARBA00022723"/>
    </source>
</evidence>
<dbReference type="GO" id="GO:0005737">
    <property type="term" value="C:cytoplasm"/>
    <property type="evidence" value="ECO:0007669"/>
    <property type="project" value="TreeGrafter"/>
</dbReference>
<dbReference type="InterPro" id="IPR036977">
    <property type="entry name" value="DNA_primase_Znf_CHC2"/>
</dbReference>
<dbReference type="AlphaFoldDB" id="A0A0H5DRJ7"/>
<gene>
    <name evidence="5" type="ORF">ELAC_1496</name>
</gene>
<dbReference type="Proteomes" id="UP000220251">
    <property type="component" value="Unassembled WGS sequence"/>
</dbReference>
<dbReference type="GO" id="GO:0003899">
    <property type="term" value="F:DNA-directed RNA polymerase activity"/>
    <property type="evidence" value="ECO:0007669"/>
    <property type="project" value="InterPro"/>
</dbReference>
<dbReference type="GO" id="GO:0008270">
    <property type="term" value="F:zinc ion binding"/>
    <property type="evidence" value="ECO:0007669"/>
    <property type="project" value="UniProtKB-KW"/>
</dbReference>
<feature type="domain" description="Zinc finger CHC2-type" evidence="4">
    <location>
        <begin position="45"/>
        <end position="99"/>
    </location>
</feature>
<dbReference type="InterPro" id="IPR002694">
    <property type="entry name" value="Znf_CHC2"/>
</dbReference>
<dbReference type="PANTHER" id="PTHR30313">
    <property type="entry name" value="DNA PRIMASE"/>
    <property type="match status" value="1"/>
</dbReference>
<keyword evidence="3" id="KW-0862">Zinc</keyword>
<evidence type="ECO:0000259" key="4">
    <source>
        <dbReference type="SMART" id="SM00400"/>
    </source>
</evidence>
<dbReference type="Gene3D" id="3.90.580.10">
    <property type="entry name" value="Zinc finger, CHC2-type domain"/>
    <property type="match status" value="1"/>
</dbReference>
<dbReference type="PANTHER" id="PTHR30313:SF2">
    <property type="entry name" value="DNA PRIMASE"/>
    <property type="match status" value="1"/>
</dbReference>
<protein>
    <submittedName>
        <fullName evidence="5">Putative DNA primase</fullName>
    </submittedName>
</protein>
<keyword evidence="2" id="KW-0863">Zinc-finger</keyword>
<dbReference type="RefSeq" id="WP_158227838.1">
    <property type="nucleotide sequence ID" value="NZ_CWGJ01000025.1"/>
</dbReference>
<dbReference type="InterPro" id="IPR050219">
    <property type="entry name" value="DnaG_primase"/>
</dbReference>
<evidence type="ECO:0000313" key="6">
    <source>
        <dbReference type="Proteomes" id="UP000220251"/>
    </source>
</evidence>
<evidence type="ECO:0000256" key="3">
    <source>
        <dbReference type="ARBA" id="ARBA00022833"/>
    </source>
</evidence>
<keyword evidence="6" id="KW-1185">Reference proteome</keyword>
<keyword evidence="1" id="KW-0479">Metal-binding</keyword>
<dbReference type="EMBL" id="CWGJ01000025">
    <property type="protein sequence ID" value="CRX38828.1"/>
    <property type="molecule type" value="Genomic_DNA"/>
</dbReference>
<organism evidence="5 6">
    <name type="scientific">Estrella lausannensis</name>
    <dbReference type="NCBI Taxonomy" id="483423"/>
    <lineage>
        <taxon>Bacteria</taxon>
        <taxon>Pseudomonadati</taxon>
        <taxon>Chlamydiota</taxon>
        <taxon>Chlamydiia</taxon>
        <taxon>Parachlamydiales</taxon>
        <taxon>Candidatus Criblamydiaceae</taxon>
        <taxon>Estrella</taxon>
    </lineage>
</organism>
<dbReference type="SUPFAM" id="SSF57783">
    <property type="entry name" value="Zinc beta-ribbon"/>
    <property type="match status" value="1"/>
</dbReference>
<proteinExistence type="predicted"/>
<dbReference type="OrthoDB" id="9803773at2"/>
<name>A0A0H5DRJ7_9BACT</name>
<dbReference type="Pfam" id="PF01807">
    <property type="entry name" value="Zn_ribbon_DnaG"/>
    <property type="match status" value="1"/>
</dbReference>
<dbReference type="GO" id="GO:0006269">
    <property type="term" value="P:DNA replication, synthesis of primer"/>
    <property type="evidence" value="ECO:0007669"/>
    <property type="project" value="TreeGrafter"/>
</dbReference>
<sequence length="106" mass="12024">MKYIKESHRSINTLKLKELIDPIDFYSDEGHDVETRKKGEWKSGGLCPFHNDRKAGSFFISSSNGAFKCFSCGASGGDVIAYTQKKYELPFLEACQRLSKKWGAYE</sequence>
<accession>A0A0H5DRJ7</accession>
<reference evidence="6" key="1">
    <citation type="submission" date="2015-06" db="EMBL/GenBank/DDBJ databases">
        <authorList>
            <person name="Bertelli C."/>
        </authorList>
    </citation>
    <scope>NUCLEOTIDE SEQUENCE [LARGE SCALE GENOMIC DNA]</scope>
    <source>
        <strain evidence="6">CRIB-30</strain>
    </source>
</reference>
<dbReference type="SMART" id="SM00400">
    <property type="entry name" value="ZnF_CHCC"/>
    <property type="match status" value="1"/>
</dbReference>
<evidence type="ECO:0000313" key="5">
    <source>
        <dbReference type="EMBL" id="CRX38828.1"/>
    </source>
</evidence>
<dbReference type="GO" id="GO:0003677">
    <property type="term" value="F:DNA binding"/>
    <property type="evidence" value="ECO:0007669"/>
    <property type="project" value="InterPro"/>
</dbReference>